<accession>A0A1Y2E0J4</accession>
<keyword evidence="2" id="KW-1185">Reference proteome</keyword>
<comment type="caution">
    <text evidence="1">The sequence shown here is derived from an EMBL/GenBank/DDBJ whole genome shotgun (WGS) entry which is preliminary data.</text>
</comment>
<protein>
    <submittedName>
        <fullName evidence="1">Uncharacterized protein</fullName>
    </submittedName>
</protein>
<dbReference type="EMBL" id="MCFJ01000006">
    <property type="protein sequence ID" value="ORY64999.1"/>
    <property type="molecule type" value="Genomic_DNA"/>
</dbReference>
<gene>
    <name evidence="1" type="ORF">BCR38DRAFT_431596</name>
</gene>
<dbReference type="InParanoid" id="A0A1Y2E0J4"/>
<dbReference type="AlphaFoldDB" id="A0A1Y2E0J4"/>
<sequence length="226" mass="26405">MDQLISNLGALHHINDIPRPKTLRHLLDINARVQDLERPLDIRPENLEDEPTVNNLRDRSDMLLDRVSHKAADFREQLEEEEPTLGQLDRLLRQLTSVEYPHDCPGEQERFWIIYLLARYTCQLGYSVAQKRTEYSNHFIKSWISWADRQPRLPGRSTTGPPPYSTIPPTIETRLLAQRPAGPPHSSMRPSLVTIRFFVKERSRDGEHANDDSIWSWFTSCFRIKL</sequence>
<evidence type="ECO:0000313" key="1">
    <source>
        <dbReference type="EMBL" id="ORY64999.1"/>
    </source>
</evidence>
<organism evidence="1 2">
    <name type="scientific">Pseudomassariella vexata</name>
    <dbReference type="NCBI Taxonomy" id="1141098"/>
    <lineage>
        <taxon>Eukaryota</taxon>
        <taxon>Fungi</taxon>
        <taxon>Dikarya</taxon>
        <taxon>Ascomycota</taxon>
        <taxon>Pezizomycotina</taxon>
        <taxon>Sordariomycetes</taxon>
        <taxon>Xylariomycetidae</taxon>
        <taxon>Amphisphaeriales</taxon>
        <taxon>Pseudomassariaceae</taxon>
        <taxon>Pseudomassariella</taxon>
    </lineage>
</organism>
<name>A0A1Y2E0J4_9PEZI</name>
<proteinExistence type="predicted"/>
<evidence type="ECO:0000313" key="2">
    <source>
        <dbReference type="Proteomes" id="UP000193689"/>
    </source>
</evidence>
<reference evidence="1 2" key="1">
    <citation type="submission" date="2016-07" db="EMBL/GenBank/DDBJ databases">
        <title>Pervasive Adenine N6-methylation of Active Genes in Fungi.</title>
        <authorList>
            <consortium name="DOE Joint Genome Institute"/>
            <person name="Mondo S.J."/>
            <person name="Dannebaum R.O."/>
            <person name="Kuo R.C."/>
            <person name="Labutti K."/>
            <person name="Haridas S."/>
            <person name="Kuo A."/>
            <person name="Salamov A."/>
            <person name="Ahrendt S.R."/>
            <person name="Lipzen A."/>
            <person name="Sullivan W."/>
            <person name="Andreopoulos W.B."/>
            <person name="Clum A."/>
            <person name="Lindquist E."/>
            <person name="Daum C."/>
            <person name="Ramamoorthy G.K."/>
            <person name="Gryganskyi A."/>
            <person name="Culley D."/>
            <person name="Magnuson J.K."/>
            <person name="James T.Y."/>
            <person name="O'Malley M.A."/>
            <person name="Stajich J.E."/>
            <person name="Spatafora J.W."/>
            <person name="Visel A."/>
            <person name="Grigoriev I.V."/>
        </authorList>
    </citation>
    <scope>NUCLEOTIDE SEQUENCE [LARGE SCALE GENOMIC DNA]</scope>
    <source>
        <strain evidence="1 2">CBS 129021</strain>
    </source>
</reference>
<dbReference type="RefSeq" id="XP_040716151.1">
    <property type="nucleotide sequence ID" value="XM_040860112.1"/>
</dbReference>
<dbReference type="Proteomes" id="UP000193689">
    <property type="component" value="Unassembled WGS sequence"/>
</dbReference>
<dbReference type="GeneID" id="63776324"/>